<comment type="catalytic activity">
    <reaction evidence="12 13">
        <text>L-threonine + hydrogencarbonate + ATP = L-threonylcarbamoyladenylate + diphosphate + H2O</text>
        <dbReference type="Rhea" id="RHEA:36407"/>
        <dbReference type="ChEBI" id="CHEBI:15377"/>
        <dbReference type="ChEBI" id="CHEBI:17544"/>
        <dbReference type="ChEBI" id="CHEBI:30616"/>
        <dbReference type="ChEBI" id="CHEBI:33019"/>
        <dbReference type="ChEBI" id="CHEBI:57926"/>
        <dbReference type="ChEBI" id="CHEBI:73682"/>
        <dbReference type="EC" id="2.7.7.87"/>
    </reaction>
</comment>
<dbReference type="InterPro" id="IPR010923">
    <property type="entry name" value="T(6)A37_SUA5"/>
</dbReference>
<dbReference type="EMBL" id="RJUF01000180">
    <property type="protein sequence ID" value="MCP9765053.1"/>
    <property type="molecule type" value="Genomic_DNA"/>
</dbReference>
<keyword evidence="10 13" id="KW-0067">ATP-binding</keyword>
<evidence type="ECO:0000256" key="8">
    <source>
        <dbReference type="ARBA" id="ARBA00022695"/>
    </source>
</evidence>
<dbReference type="GO" id="GO:0000049">
    <property type="term" value="F:tRNA binding"/>
    <property type="evidence" value="ECO:0007669"/>
    <property type="project" value="TreeGrafter"/>
</dbReference>
<comment type="function">
    <text evidence="13">Required for the formation of a threonylcarbamoyl group on adenosine at position 37 (t(6)A37) in tRNAs that read codons beginning with adenine.</text>
</comment>
<dbReference type="GO" id="GO:0006450">
    <property type="term" value="P:regulation of translational fidelity"/>
    <property type="evidence" value="ECO:0007669"/>
    <property type="project" value="TreeGrafter"/>
</dbReference>
<dbReference type="GO" id="GO:0008033">
    <property type="term" value="P:tRNA processing"/>
    <property type="evidence" value="ECO:0007669"/>
    <property type="project" value="UniProtKB-KW"/>
</dbReference>
<feature type="binding site" evidence="14">
    <location>
        <position position="136"/>
    </location>
    <ligand>
        <name>ATP</name>
        <dbReference type="ChEBI" id="CHEBI:30616"/>
    </ligand>
</feature>
<evidence type="ECO:0000256" key="11">
    <source>
        <dbReference type="ARBA" id="ARBA00029774"/>
    </source>
</evidence>
<dbReference type="GO" id="GO:0005524">
    <property type="term" value="F:ATP binding"/>
    <property type="evidence" value="ECO:0007669"/>
    <property type="project" value="UniProtKB-UniRule"/>
</dbReference>
<dbReference type="Proteomes" id="UP001204144">
    <property type="component" value="Unassembled WGS sequence"/>
</dbReference>
<keyword evidence="9 13" id="KW-0547">Nucleotide-binding</keyword>
<evidence type="ECO:0000256" key="12">
    <source>
        <dbReference type="ARBA" id="ARBA00048366"/>
    </source>
</evidence>
<evidence type="ECO:0000256" key="1">
    <source>
        <dbReference type="ARBA" id="ARBA00004496"/>
    </source>
</evidence>
<name>A0AAE3KUH4_9BACT</name>
<sequence>MRAEIGIDNLKAKDILDNGGLVGIPTETVYGLAANALDPLAVSNIYAAKNRPSFDPLIIHVGEIADFQKYTVDFPVQLLGLAEKFCPGPITFLVKKSEIIPEITTSGLEKVAIRIPKHPLTLELLNSLNFPLAAPSANPFGYVSPTTAHHVYEQLGEKIPYILDGGPSKVGLESTIVGIENERLIIYRKGGLDLDEIRKVFSGEILINDHSSSNPQAPGMLDKHYSPNKRIEILNDFSELQKIHKESTGFLRFNTKLEGFENQILLSEAGNLNEAAFRLFDALRQFDKMEIEKVFIELVPEKGLGVAINDRLRRAAAKS</sequence>
<dbReference type="EC" id="2.7.7.87" evidence="3 13"/>
<evidence type="ECO:0000256" key="9">
    <source>
        <dbReference type="ARBA" id="ARBA00022741"/>
    </source>
</evidence>
<evidence type="ECO:0000256" key="14">
    <source>
        <dbReference type="PIRSR" id="PIRSR004930-1"/>
    </source>
</evidence>
<dbReference type="InterPro" id="IPR006070">
    <property type="entry name" value="Sua5-like_dom"/>
</dbReference>
<dbReference type="GO" id="GO:0005737">
    <property type="term" value="C:cytoplasm"/>
    <property type="evidence" value="ECO:0007669"/>
    <property type="project" value="UniProtKB-SubCell"/>
</dbReference>
<dbReference type="Gene3D" id="3.90.870.10">
    <property type="entry name" value="DHBP synthase"/>
    <property type="match status" value="1"/>
</dbReference>
<reference evidence="16 17" key="1">
    <citation type="submission" date="2018-11" db="EMBL/GenBank/DDBJ databases">
        <title>Novel bacteria species description.</title>
        <authorList>
            <person name="Han J.-H."/>
        </authorList>
    </citation>
    <scope>NUCLEOTIDE SEQUENCE [LARGE SCALE GENOMIC DNA]</scope>
    <source>
        <strain evidence="16 17">KCTC23259</strain>
    </source>
</reference>
<comment type="caution">
    <text evidence="16">The sequence shown here is derived from an EMBL/GenBank/DDBJ whole genome shotgun (WGS) entry which is preliminary data.</text>
</comment>
<proteinExistence type="inferred from homology"/>
<evidence type="ECO:0000256" key="3">
    <source>
        <dbReference type="ARBA" id="ARBA00012584"/>
    </source>
</evidence>
<dbReference type="Gene3D" id="3.40.50.11030">
    <property type="entry name" value="Threonylcarbamoyl-AMP synthase, C-terminal domain"/>
    <property type="match status" value="1"/>
</dbReference>
<keyword evidence="8 13" id="KW-0548">Nucleotidyltransferase</keyword>
<keyword evidence="6 13" id="KW-0808">Transferase</keyword>
<dbReference type="RefSeq" id="WP_255038740.1">
    <property type="nucleotide sequence ID" value="NZ_RJUF01000180.1"/>
</dbReference>
<evidence type="ECO:0000256" key="5">
    <source>
        <dbReference type="ARBA" id="ARBA00022490"/>
    </source>
</evidence>
<evidence type="ECO:0000259" key="15">
    <source>
        <dbReference type="PROSITE" id="PS51163"/>
    </source>
</evidence>
<dbReference type="AlphaFoldDB" id="A0AAE3KUH4"/>
<evidence type="ECO:0000313" key="16">
    <source>
        <dbReference type="EMBL" id="MCP9765053.1"/>
    </source>
</evidence>
<dbReference type="PIRSF" id="PIRSF004930">
    <property type="entry name" value="Tln_factor_SUA5"/>
    <property type="match status" value="1"/>
</dbReference>
<dbReference type="PROSITE" id="PS51163">
    <property type="entry name" value="YRDC"/>
    <property type="match status" value="1"/>
</dbReference>
<feature type="binding site" evidence="14">
    <location>
        <position position="188"/>
    </location>
    <ligand>
        <name>ATP</name>
        <dbReference type="ChEBI" id="CHEBI:30616"/>
    </ligand>
</feature>
<evidence type="ECO:0000256" key="4">
    <source>
        <dbReference type="ARBA" id="ARBA00015492"/>
    </source>
</evidence>
<gene>
    <name evidence="16" type="ORF">EGI31_19135</name>
</gene>
<feature type="binding site" evidence="14">
    <location>
        <position position="51"/>
    </location>
    <ligand>
        <name>ATP</name>
        <dbReference type="ChEBI" id="CHEBI:30616"/>
    </ligand>
</feature>
<keyword evidence="17" id="KW-1185">Reference proteome</keyword>
<evidence type="ECO:0000313" key="17">
    <source>
        <dbReference type="Proteomes" id="UP001204144"/>
    </source>
</evidence>
<protein>
    <recommendedName>
        <fullName evidence="4 13">Threonylcarbamoyl-AMP synthase</fullName>
        <shortName evidence="13">TC-AMP synthase</shortName>
        <ecNumber evidence="3 13">2.7.7.87</ecNumber>
    </recommendedName>
    <alternativeName>
        <fullName evidence="11 13">L-threonylcarbamoyladenylate synthase</fullName>
    </alternativeName>
</protein>
<dbReference type="PANTHER" id="PTHR17490:SF16">
    <property type="entry name" value="THREONYLCARBAMOYL-AMP SYNTHASE"/>
    <property type="match status" value="1"/>
</dbReference>
<evidence type="ECO:0000256" key="13">
    <source>
        <dbReference type="PIRNR" id="PIRNR004930"/>
    </source>
</evidence>
<feature type="binding site" evidence="14">
    <location>
        <position position="134"/>
    </location>
    <ligand>
        <name>L-threonine</name>
        <dbReference type="ChEBI" id="CHEBI:57926"/>
    </ligand>
</feature>
<dbReference type="Pfam" id="PF01300">
    <property type="entry name" value="Sua5_yciO_yrdC"/>
    <property type="match status" value="1"/>
</dbReference>
<comment type="similarity">
    <text evidence="2 13">Belongs to the SUA5 family.</text>
</comment>
<feature type="binding site" evidence="14">
    <location>
        <position position="114"/>
    </location>
    <ligand>
        <name>L-threonine</name>
        <dbReference type="ChEBI" id="CHEBI:57926"/>
    </ligand>
</feature>
<feature type="binding site" evidence="14">
    <location>
        <position position="28"/>
    </location>
    <ligand>
        <name>L-threonine</name>
        <dbReference type="ChEBI" id="CHEBI:57926"/>
    </ligand>
</feature>
<dbReference type="NCBIfam" id="TIGR00057">
    <property type="entry name" value="L-threonylcarbamoyladenylate synthase"/>
    <property type="match status" value="1"/>
</dbReference>
<dbReference type="FunFam" id="3.90.870.10:FF:000009">
    <property type="entry name" value="Threonylcarbamoyl-AMP synthase, putative"/>
    <property type="match status" value="1"/>
</dbReference>
<evidence type="ECO:0000256" key="7">
    <source>
        <dbReference type="ARBA" id="ARBA00022694"/>
    </source>
</evidence>
<dbReference type="InterPro" id="IPR017945">
    <property type="entry name" value="DHBP_synth_RibB-like_a/b_dom"/>
</dbReference>
<feature type="binding site" evidence="14">
    <location>
        <position position="225"/>
    </location>
    <ligand>
        <name>ATP</name>
        <dbReference type="ChEBI" id="CHEBI:30616"/>
    </ligand>
</feature>
<comment type="subcellular location">
    <subcellularLocation>
        <location evidence="1 13">Cytoplasm</location>
    </subcellularLocation>
</comment>
<evidence type="ECO:0000256" key="10">
    <source>
        <dbReference type="ARBA" id="ARBA00022840"/>
    </source>
</evidence>
<feature type="domain" description="YrdC-like" evidence="15">
    <location>
        <begin position="6"/>
        <end position="192"/>
    </location>
</feature>
<evidence type="ECO:0000256" key="6">
    <source>
        <dbReference type="ARBA" id="ARBA00022679"/>
    </source>
</evidence>
<dbReference type="GO" id="GO:0061710">
    <property type="term" value="F:L-threonylcarbamoyladenylate synthase"/>
    <property type="evidence" value="ECO:0007669"/>
    <property type="project" value="UniProtKB-EC"/>
</dbReference>
<evidence type="ECO:0000256" key="2">
    <source>
        <dbReference type="ARBA" id="ARBA00007663"/>
    </source>
</evidence>
<feature type="binding site" evidence="14">
    <location>
        <position position="60"/>
    </location>
    <ligand>
        <name>L-threonine</name>
        <dbReference type="ChEBI" id="CHEBI:57926"/>
    </ligand>
</feature>
<keyword evidence="5 13" id="KW-0963">Cytoplasm</keyword>
<dbReference type="InterPro" id="IPR050156">
    <property type="entry name" value="TC-AMP_synthase_SUA5"/>
</dbReference>
<accession>A0AAE3KUH4</accession>
<dbReference type="PANTHER" id="PTHR17490">
    <property type="entry name" value="SUA5"/>
    <property type="match status" value="1"/>
</dbReference>
<dbReference type="Pfam" id="PF03481">
    <property type="entry name" value="Sua5_C"/>
    <property type="match status" value="1"/>
</dbReference>
<keyword evidence="7 13" id="KW-0819">tRNA processing</keyword>
<dbReference type="InterPro" id="IPR005145">
    <property type="entry name" value="Sua5_C"/>
</dbReference>
<dbReference type="SUPFAM" id="SSF55821">
    <property type="entry name" value="YrdC/RibB"/>
    <property type="match status" value="1"/>
</dbReference>
<feature type="binding site" evidence="14">
    <location>
        <position position="144"/>
    </location>
    <ligand>
        <name>ATP</name>
        <dbReference type="ChEBI" id="CHEBI:30616"/>
    </ligand>
</feature>
<feature type="binding site" evidence="14">
    <location>
        <position position="174"/>
    </location>
    <ligand>
        <name>L-threonine</name>
        <dbReference type="ChEBI" id="CHEBI:57926"/>
    </ligand>
</feature>
<dbReference type="InterPro" id="IPR038385">
    <property type="entry name" value="Sua5/YwlC_C"/>
</dbReference>
<organism evidence="16 17">
    <name type="scientific">Lacihabitans soyangensis</name>
    <dbReference type="NCBI Taxonomy" id="869394"/>
    <lineage>
        <taxon>Bacteria</taxon>
        <taxon>Pseudomonadati</taxon>
        <taxon>Bacteroidota</taxon>
        <taxon>Cytophagia</taxon>
        <taxon>Cytophagales</taxon>
        <taxon>Leadbetterellaceae</taxon>
        <taxon>Lacihabitans</taxon>
    </lineage>
</organism>
<dbReference type="GO" id="GO:0003725">
    <property type="term" value="F:double-stranded RNA binding"/>
    <property type="evidence" value="ECO:0007669"/>
    <property type="project" value="UniProtKB-UniRule"/>
</dbReference>